<dbReference type="EMBL" id="BAAAUV010000025">
    <property type="protein sequence ID" value="GAA3233888.1"/>
    <property type="molecule type" value="Genomic_DNA"/>
</dbReference>
<evidence type="ECO:0000313" key="1">
    <source>
        <dbReference type="EMBL" id="GAA3233888.1"/>
    </source>
</evidence>
<proteinExistence type="predicted"/>
<organism evidence="1 2">
    <name type="scientific">Actinocorallia longicatena</name>
    <dbReference type="NCBI Taxonomy" id="111803"/>
    <lineage>
        <taxon>Bacteria</taxon>
        <taxon>Bacillati</taxon>
        <taxon>Actinomycetota</taxon>
        <taxon>Actinomycetes</taxon>
        <taxon>Streptosporangiales</taxon>
        <taxon>Thermomonosporaceae</taxon>
        <taxon>Actinocorallia</taxon>
    </lineage>
</organism>
<comment type="caution">
    <text evidence="1">The sequence shown here is derived from an EMBL/GenBank/DDBJ whole genome shotgun (WGS) entry which is preliminary data.</text>
</comment>
<protein>
    <submittedName>
        <fullName evidence="1">DUF1269 domain-containing protein</fullName>
    </submittedName>
</protein>
<dbReference type="Proteomes" id="UP001501237">
    <property type="component" value="Unassembled WGS sequence"/>
</dbReference>
<dbReference type="RefSeq" id="WP_344836330.1">
    <property type="nucleotide sequence ID" value="NZ_BAAAUV010000025.1"/>
</dbReference>
<dbReference type="InterPro" id="IPR009200">
    <property type="entry name" value="DUF1269_membrane"/>
</dbReference>
<gene>
    <name evidence="1" type="ORF">GCM10010468_66710</name>
</gene>
<name>A0ABP6QJF7_9ACTN</name>
<sequence>MTEQPAQKLLVIGFDDPLKASEFMLAAARMQKNDQIRLHDAVFIERHGDGKSVVRETQDLTPGKGAMGLGMWGLLIGTLLGGPIGGLIGGGASAAGGALIGKLVDTGIKDEKIAELREAVPAGSTALALLISHLSVADLQRELERFPGATLVESDLYDAAIHAVRISLGEEPG</sequence>
<evidence type="ECO:0000313" key="2">
    <source>
        <dbReference type="Proteomes" id="UP001501237"/>
    </source>
</evidence>
<dbReference type="Pfam" id="PF06897">
    <property type="entry name" value="DUF1269"/>
    <property type="match status" value="1"/>
</dbReference>
<reference evidence="2" key="1">
    <citation type="journal article" date="2019" name="Int. J. Syst. Evol. Microbiol.">
        <title>The Global Catalogue of Microorganisms (GCM) 10K type strain sequencing project: providing services to taxonomists for standard genome sequencing and annotation.</title>
        <authorList>
            <consortium name="The Broad Institute Genomics Platform"/>
            <consortium name="The Broad Institute Genome Sequencing Center for Infectious Disease"/>
            <person name="Wu L."/>
            <person name="Ma J."/>
        </authorList>
    </citation>
    <scope>NUCLEOTIDE SEQUENCE [LARGE SCALE GENOMIC DNA]</scope>
    <source>
        <strain evidence="2">JCM 9377</strain>
    </source>
</reference>
<accession>A0ABP6QJF7</accession>
<keyword evidence="2" id="KW-1185">Reference proteome</keyword>